<organism evidence="8 9">
    <name type="scientific">Congregibacter variabilis</name>
    <dbReference type="NCBI Taxonomy" id="3081200"/>
    <lineage>
        <taxon>Bacteria</taxon>
        <taxon>Pseudomonadati</taxon>
        <taxon>Pseudomonadota</taxon>
        <taxon>Gammaproteobacteria</taxon>
        <taxon>Cellvibrionales</taxon>
        <taxon>Halieaceae</taxon>
        <taxon>Congregibacter</taxon>
    </lineage>
</organism>
<dbReference type="RefSeq" id="WP_407346586.1">
    <property type="nucleotide sequence ID" value="NZ_CP136864.1"/>
</dbReference>
<feature type="domain" description="EamA" evidence="7">
    <location>
        <begin position="5"/>
        <end position="135"/>
    </location>
</feature>
<evidence type="ECO:0000313" key="9">
    <source>
        <dbReference type="Proteomes" id="UP001626537"/>
    </source>
</evidence>
<dbReference type="PANTHER" id="PTHR32322">
    <property type="entry name" value="INNER MEMBRANE TRANSPORTER"/>
    <property type="match status" value="1"/>
</dbReference>
<feature type="transmembrane region" description="Helical" evidence="6">
    <location>
        <begin position="118"/>
        <end position="137"/>
    </location>
</feature>
<keyword evidence="3 6" id="KW-0812">Transmembrane</keyword>
<feature type="transmembrane region" description="Helical" evidence="6">
    <location>
        <begin position="31"/>
        <end position="52"/>
    </location>
</feature>
<feature type="transmembrane region" description="Helical" evidence="6">
    <location>
        <begin position="213"/>
        <end position="232"/>
    </location>
</feature>
<dbReference type="PANTHER" id="PTHR32322:SF2">
    <property type="entry name" value="EAMA DOMAIN-CONTAINING PROTEIN"/>
    <property type="match status" value="1"/>
</dbReference>
<evidence type="ECO:0000256" key="3">
    <source>
        <dbReference type="ARBA" id="ARBA00022692"/>
    </source>
</evidence>
<accession>A0ABZ0HXQ1</accession>
<evidence type="ECO:0000256" key="1">
    <source>
        <dbReference type="ARBA" id="ARBA00004141"/>
    </source>
</evidence>
<proteinExistence type="inferred from homology"/>
<feature type="transmembrane region" description="Helical" evidence="6">
    <location>
        <begin position="268"/>
        <end position="285"/>
    </location>
</feature>
<feature type="transmembrane region" description="Helical" evidence="6">
    <location>
        <begin position="149"/>
        <end position="173"/>
    </location>
</feature>
<feature type="transmembrane region" description="Helical" evidence="6">
    <location>
        <begin position="5"/>
        <end position="25"/>
    </location>
</feature>
<dbReference type="SUPFAM" id="SSF103481">
    <property type="entry name" value="Multidrug resistance efflux transporter EmrE"/>
    <property type="match status" value="2"/>
</dbReference>
<keyword evidence="9" id="KW-1185">Reference proteome</keyword>
<evidence type="ECO:0000313" key="8">
    <source>
        <dbReference type="EMBL" id="WOJ92019.1"/>
    </source>
</evidence>
<gene>
    <name evidence="8" type="ORF">R0135_09490</name>
</gene>
<keyword evidence="5 6" id="KW-0472">Membrane</keyword>
<dbReference type="InterPro" id="IPR037185">
    <property type="entry name" value="EmrE-like"/>
</dbReference>
<feature type="domain" description="EamA" evidence="7">
    <location>
        <begin position="153"/>
        <end position="285"/>
    </location>
</feature>
<sequence length="291" mass="31659">MQTAFLYAVTVVIWGTSWFAIKYQLGPVDPLVSIAHRMALAAAFCAVLTVLTQGFVRVSLRNHLRIFFQALCLFSCNYLFIYAATMDLSSGLIAVIFSTMVALNALGGALFLKMPLRLPVIVGGLMGLLGMAALFYPELETLSWSDPRLRALSLCFMGTLCASAGNLVAAGSLRRGLPVLTCNSWGMFYGACTLYVAALFLNIPITVELQRDYLLSLVYLAFFATVLAFWAYISLIGRIGPDRAAYTTLLFPIVALLVSSVLEGYLWTLWSAAGLSLVLAGNWLAMRGARS</sequence>
<evidence type="ECO:0000256" key="2">
    <source>
        <dbReference type="ARBA" id="ARBA00007362"/>
    </source>
</evidence>
<evidence type="ECO:0000256" key="5">
    <source>
        <dbReference type="ARBA" id="ARBA00023136"/>
    </source>
</evidence>
<dbReference type="EMBL" id="CP136864">
    <property type="protein sequence ID" value="WOJ92019.1"/>
    <property type="molecule type" value="Genomic_DNA"/>
</dbReference>
<evidence type="ECO:0000256" key="6">
    <source>
        <dbReference type="SAM" id="Phobius"/>
    </source>
</evidence>
<protein>
    <submittedName>
        <fullName evidence="8">DMT family transporter</fullName>
    </submittedName>
</protein>
<dbReference type="InterPro" id="IPR000620">
    <property type="entry name" value="EamA_dom"/>
</dbReference>
<dbReference type="InterPro" id="IPR050638">
    <property type="entry name" value="AA-Vitamin_Transporters"/>
</dbReference>
<feature type="transmembrane region" description="Helical" evidence="6">
    <location>
        <begin position="64"/>
        <end position="85"/>
    </location>
</feature>
<feature type="transmembrane region" description="Helical" evidence="6">
    <location>
        <begin position="91"/>
        <end position="111"/>
    </location>
</feature>
<comment type="subcellular location">
    <subcellularLocation>
        <location evidence="1">Membrane</location>
        <topology evidence="1">Multi-pass membrane protein</topology>
    </subcellularLocation>
</comment>
<evidence type="ECO:0000256" key="4">
    <source>
        <dbReference type="ARBA" id="ARBA00022989"/>
    </source>
</evidence>
<comment type="similarity">
    <text evidence="2">Belongs to the EamA transporter family.</text>
</comment>
<feature type="transmembrane region" description="Helical" evidence="6">
    <location>
        <begin position="185"/>
        <end position="207"/>
    </location>
</feature>
<evidence type="ECO:0000259" key="7">
    <source>
        <dbReference type="Pfam" id="PF00892"/>
    </source>
</evidence>
<dbReference type="Pfam" id="PF00892">
    <property type="entry name" value="EamA"/>
    <property type="match status" value="2"/>
</dbReference>
<name>A0ABZ0HXQ1_9GAMM</name>
<feature type="transmembrane region" description="Helical" evidence="6">
    <location>
        <begin position="244"/>
        <end position="262"/>
    </location>
</feature>
<keyword evidence="4 6" id="KW-1133">Transmembrane helix</keyword>
<dbReference type="Proteomes" id="UP001626537">
    <property type="component" value="Chromosome"/>
</dbReference>
<reference evidence="8 9" key="1">
    <citation type="submission" date="2023-10" db="EMBL/GenBank/DDBJ databases">
        <title>Two novel species belonging to the OM43/NOR5 clade.</title>
        <authorList>
            <person name="Park M."/>
        </authorList>
    </citation>
    <scope>NUCLEOTIDE SEQUENCE [LARGE SCALE GENOMIC DNA]</scope>
    <source>
        <strain evidence="8 9">IMCC43200</strain>
    </source>
</reference>